<feature type="domain" description="NTP pyrophosphohydrolase MazG-like" evidence="5">
    <location>
        <begin position="172"/>
        <end position="232"/>
    </location>
</feature>
<evidence type="ECO:0000313" key="6">
    <source>
        <dbReference type="EMBL" id="KDM92620.1"/>
    </source>
</evidence>
<dbReference type="GO" id="GO:0006203">
    <property type="term" value="P:dGTP catabolic process"/>
    <property type="evidence" value="ECO:0007669"/>
    <property type="project" value="TreeGrafter"/>
</dbReference>
<evidence type="ECO:0000256" key="3">
    <source>
        <dbReference type="ARBA" id="ARBA00066372"/>
    </source>
</evidence>
<dbReference type="EC" id="3.6.1.8" evidence="3"/>
<dbReference type="GO" id="GO:0047693">
    <property type="term" value="F:ATP diphosphatase activity"/>
    <property type="evidence" value="ECO:0007669"/>
    <property type="project" value="UniProtKB-EC"/>
</dbReference>
<dbReference type="STRING" id="1654360.EA58_04395"/>
<dbReference type="RefSeq" id="WP_036749328.1">
    <property type="nucleotide sequence ID" value="NZ_JAGSGC010000005.1"/>
</dbReference>
<keyword evidence="6" id="KW-0378">Hydrolase</keyword>
<dbReference type="InterPro" id="IPR011551">
    <property type="entry name" value="NTP_PyrPHydrolase_MazG"/>
</dbReference>
<dbReference type="NCBIfam" id="NF007113">
    <property type="entry name" value="PRK09562.1"/>
    <property type="match status" value="1"/>
</dbReference>
<dbReference type="OrthoDB" id="9808939at2"/>
<dbReference type="SUPFAM" id="SSF101386">
    <property type="entry name" value="all-alpha NTP pyrophosphatases"/>
    <property type="match status" value="2"/>
</dbReference>
<dbReference type="EMBL" id="JMIB01000006">
    <property type="protein sequence ID" value="KDM92620.1"/>
    <property type="molecule type" value="Genomic_DNA"/>
</dbReference>
<dbReference type="GO" id="GO:0006950">
    <property type="term" value="P:response to stress"/>
    <property type="evidence" value="ECO:0007669"/>
    <property type="project" value="UniProtKB-ARBA"/>
</dbReference>
<dbReference type="AlphaFoldDB" id="A0A066RQA0"/>
<reference evidence="6 7" key="1">
    <citation type="submission" date="2014-04" db="EMBL/GenBank/DDBJ databases">
        <title>Draft genome sequence of Photobacterium halotolerans S2753: a solonamide, ngercheumicin and holomycin producer.</title>
        <authorList>
            <person name="Machado H.R."/>
            <person name="Gram L."/>
        </authorList>
    </citation>
    <scope>NUCLEOTIDE SEQUENCE [LARGE SCALE GENOMIC DNA]</scope>
    <source>
        <strain evidence="6 7">S2753</strain>
    </source>
</reference>
<dbReference type="GO" id="GO:0046047">
    <property type="term" value="P:TTP catabolic process"/>
    <property type="evidence" value="ECO:0007669"/>
    <property type="project" value="TreeGrafter"/>
</dbReference>
<dbReference type="GO" id="GO:0046061">
    <property type="term" value="P:dATP catabolic process"/>
    <property type="evidence" value="ECO:0007669"/>
    <property type="project" value="TreeGrafter"/>
</dbReference>
<dbReference type="PANTHER" id="PTHR30522">
    <property type="entry name" value="NUCLEOSIDE TRIPHOSPHATE PYROPHOSPHOHYDROLASE"/>
    <property type="match status" value="1"/>
</dbReference>
<keyword evidence="7" id="KW-1185">Reference proteome</keyword>
<dbReference type="GO" id="GO:0046052">
    <property type="term" value="P:UTP catabolic process"/>
    <property type="evidence" value="ECO:0007669"/>
    <property type="project" value="TreeGrafter"/>
</dbReference>
<gene>
    <name evidence="6" type="primary">mazG</name>
    <name evidence="6" type="ORF">EA58_04395</name>
</gene>
<dbReference type="GO" id="GO:0046076">
    <property type="term" value="P:dTTP catabolic process"/>
    <property type="evidence" value="ECO:0007669"/>
    <property type="project" value="TreeGrafter"/>
</dbReference>
<dbReference type="InterPro" id="IPR004518">
    <property type="entry name" value="MazG-like_dom"/>
</dbReference>
<dbReference type="GO" id="GO:0046081">
    <property type="term" value="P:dUTP catabolic process"/>
    <property type="evidence" value="ECO:0007669"/>
    <property type="project" value="TreeGrafter"/>
</dbReference>
<dbReference type="Proteomes" id="UP000027192">
    <property type="component" value="Unassembled WGS sequence"/>
</dbReference>
<evidence type="ECO:0000259" key="5">
    <source>
        <dbReference type="Pfam" id="PF03819"/>
    </source>
</evidence>
<dbReference type="CDD" id="cd11529">
    <property type="entry name" value="NTP-PPase_MazG_Cterm"/>
    <property type="match status" value="1"/>
</dbReference>
<dbReference type="FunFam" id="1.10.287.1080:FF:000003">
    <property type="entry name" value="Nucleoside triphosphate pyrophosphohydrolase"/>
    <property type="match status" value="1"/>
</dbReference>
<evidence type="ECO:0000256" key="1">
    <source>
        <dbReference type="ARBA" id="ARBA00052141"/>
    </source>
</evidence>
<protein>
    <recommendedName>
        <fullName evidence="4">Nucleoside triphosphate pyrophosphohydrolase</fullName>
        <ecNumber evidence="3">3.6.1.8</ecNumber>
    </recommendedName>
</protein>
<name>A0A066RQA0_9GAMM</name>
<evidence type="ECO:0000256" key="4">
    <source>
        <dbReference type="ARBA" id="ARBA00074799"/>
    </source>
</evidence>
<accession>A0A066RQA0</accession>
<comment type="similarity">
    <text evidence="2">Belongs to the nucleoside triphosphate pyrophosphohydrolase family.</text>
</comment>
<dbReference type="InterPro" id="IPR048011">
    <property type="entry name" value="NTP-PPase_MazG-like_C"/>
</dbReference>
<organism evidence="6 7">
    <name type="scientific">Photobacterium galatheae</name>
    <dbReference type="NCBI Taxonomy" id="1654360"/>
    <lineage>
        <taxon>Bacteria</taxon>
        <taxon>Pseudomonadati</taxon>
        <taxon>Pseudomonadota</taxon>
        <taxon>Gammaproteobacteria</taxon>
        <taxon>Vibrionales</taxon>
        <taxon>Vibrionaceae</taxon>
        <taxon>Photobacterium</taxon>
    </lineage>
</organism>
<dbReference type="PANTHER" id="PTHR30522:SF0">
    <property type="entry name" value="NUCLEOSIDE TRIPHOSPHATE PYROPHOSPHOHYDROLASE"/>
    <property type="match status" value="1"/>
</dbReference>
<dbReference type="InterPro" id="IPR048015">
    <property type="entry name" value="NTP-PPase_MazG-like_N"/>
</dbReference>
<sequence length="271" mass="31081">MSEKAPINTLLRIMAKLRDPNGGCPWDLQQDFASIVPHTLEEAYEVADAIAEENWAEVKEELGDLLFQVIFYSQLGKEQGLFEFDDIVSGINNKLIRRHPHVFADQHFEDEAAIHANWEAEKAKERAEKGQDDSILANIPKAMPALNRADKIQKRCARYGFDWPTLGPVVEKVQEEIDEVMAEAHQIAPDQDRIEEEVGDLLFAVVNLSRHLKVKPEMALHRANRKFERRFREVEQSVLEQGKRVDACSLDELDAAWEKVKQKENLSKTKE</sequence>
<proteinExistence type="inferred from homology"/>
<dbReference type="NCBIfam" id="TIGR00444">
    <property type="entry name" value="mazG"/>
    <property type="match status" value="1"/>
</dbReference>
<dbReference type="Gene3D" id="1.10.287.1080">
    <property type="entry name" value="MazG-like"/>
    <property type="match status" value="2"/>
</dbReference>
<evidence type="ECO:0000256" key="2">
    <source>
        <dbReference type="ARBA" id="ARBA00061115"/>
    </source>
</evidence>
<evidence type="ECO:0000313" key="7">
    <source>
        <dbReference type="Proteomes" id="UP000027192"/>
    </source>
</evidence>
<dbReference type="CDD" id="cd11528">
    <property type="entry name" value="NTP-PPase_MazG_Nterm"/>
    <property type="match status" value="1"/>
</dbReference>
<feature type="domain" description="NTP pyrophosphohydrolase MazG-like" evidence="5">
    <location>
        <begin position="30"/>
        <end position="103"/>
    </location>
</feature>
<dbReference type="FunFam" id="1.10.287.1080:FF:000001">
    <property type="entry name" value="Nucleoside triphosphate pyrophosphohydrolase"/>
    <property type="match status" value="1"/>
</dbReference>
<comment type="catalytic activity">
    <reaction evidence="1">
        <text>ATP + H2O = AMP + diphosphate + H(+)</text>
        <dbReference type="Rhea" id="RHEA:14245"/>
        <dbReference type="ChEBI" id="CHEBI:15377"/>
        <dbReference type="ChEBI" id="CHEBI:15378"/>
        <dbReference type="ChEBI" id="CHEBI:30616"/>
        <dbReference type="ChEBI" id="CHEBI:33019"/>
        <dbReference type="ChEBI" id="CHEBI:456215"/>
        <dbReference type="EC" id="3.6.1.8"/>
    </reaction>
</comment>
<dbReference type="Pfam" id="PF03819">
    <property type="entry name" value="MazG"/>
    <property type="match status" value="2"/>
</dbReference>
<comment type="caution">
    <text evidence="6">The sequence shown here is derived from an EMBL/GenBank/DDBJ whole genome shotgun (WGS) entry which is preliminary data.</text>
</comment>